<reference evidence="3" key="1">
    <citation type="journal article" date="2019" name="Int. J. Syst. Evol. Microbiol.">
        <title>The Global Catalogue of Microorganisms (GCM) 10K type strain sequencing project: providing services to taxonomists for standard genome sequencing and annotation.</title>
        <authorList>
            <consortium name="The Broad Institute Genomics Platform"/>
            <consortium name="The Broad Institute Genome Sequencing Center for Infectious Disease"/>
            <person name="Wu L."/>
            <person name="Ma J."/>
        </authorList>
    </citation>
    <scope>NUCLEOTIDE SEQUENCE [LARGE SCALE GENOMIC DNA]</scope>
    <source>
        <strain evidence="3">CGMCC 1.15197</strain>
    </source>
</reference>
<name>A0ABQ1UU04_9BACT</name>
<evidence type="ECO:0000313" key="2">
    <source>
        <dbReference type="EMBL" id="GGF27097.1"/>
    </source>
</evidence>
<dbReference type="EMBL" id="BMHT01000011">
    <property type="protein sequence ID" value="GGF27097.1"/>
    <property type="molecule type" value="Genomic_DNA"/>
</dbReference>
<dbReference type="Pfam" id="PF13568">
    <property type="entry name" value="OMP_b-brl_2"/>
    <property type="match status" value="1"/>
</dbReference>
<gene>
    <name evidence="2" type="ORF">GCM10011383_43360</name>
</gene>
<evidence type="ECO:0000259" key="1">
    <source>
        <dbReference type="Pfam" id="PF13568"/>
    </source>
</evidence>
<comment type="caution">
    <text evidence="2">The sequence shown here is derived from an EMBL/GenBank/DDBJ whole genome shotgun (WGS) entry which is preliminary data.</text>
</comment>
<proteinExistence type="predicted"/>
<evidence type="ECO:0000313" key="3">
    <source>
        <dbReference type="Proteomes" id="UP000632273"/>
    </source>
</evidence>
<sequence>MPVAAQGVKLGLKVGGSRSQVLGNRRQNLESAYQTKAQSIAGFYGGVNLSMPIRRSTHFAFQPELVYLQRGFSIENKPKRLRERDQYLELPLLVRFSQQGFFAEVGPQVGYFLANRTNETNFNGQDRAYSVEEHSEFKFSLGATAGLGYAWGSGPQVGVRYTVSSGRYTSSGVLAGYVGYTFGSSRSQKG</sequence>
<feature type="domain" description="Outer membrane protein beta-barrel" evidence="1">
    <location>
        <begin position="6"/>
        <end position="150"/>
    </location>
</feature>
<organism evidence="2 3">
    <name type="scientific">Hymenobacter cavernae</name>
    <dbReference type="NCBI Taxonomy" id="2044852"/>
    <lineage>
        <taxon>Bacteria</taxon>
        <taxon>Pseudomonadati</taxon>
        <taxon>Bacteroidota</taxon>
        <taxon>Cytophagia</taxon>
        <taxon>Cytophagales</taxon>
        <taxon>Hymenobacteraceae</taxon>
        <taxon>Hymenobacter</taxon>
    </lineage>
</organism>
<keyword evidence="3" id="KW-1185">Reference proteome</keyword>
<dbReference type="Proteomes" id="UP000632273">
    <property type="component" value="Unassembled WGS sequence"/>
</dbReference>
<dbReference type="InterPro" id="IPR025665">
    <property type="entry name" value="Beta-barrel_OMP_2"/>
</dbReference>
<protein>
    <recommendedName>
        <fullName evidence="1">Outer membrane protein beta-barrel domain-containing protein</fullName>
    </recommendedName>
</protein>
<accession>A0ABQ1UU04</accession>